<dbReference type="SUPFAM" id="SSF56091">
    <property type="entry name" value="DNA ligase/mRNA capping enzyme, catalytic domain"/>
    <property type="match status" value="1"/>
</dbReference>
<dbReference type="SUPFAM" id="SSF81383">
    <property type="entry name" value="F-box domain"/>
    <property type="match status" value="1"/>
</dbReference>
<accession>A0A6H0Y0M4</accession>
<dbReference type="PANTHER" id="PTHR10367:SF17">
    <property type="entry name" value="MRNA-CAPPING ENZYME"/>
    <property type="match status" value="1"/>
</dbReference>
<comment type="catalytic activity">
    <reaction evidence="1">
        <text>a 5'-end diphospho-ribonucleoside in mRNA + GTP + H(+) = a 5'-end (5'-triphosphoguanosine)-ribonucleoside in mRNA + diphosphate</text>
        <dbReference type="Rhea" id="RHEA:67012"/>
        <dbReference type="Rhea" id="RHEA-COMP:17165"/>
        <dbReference type="Rhea" id="RHEA-COMP:17166"/>
        <dbReference type="ChEBI" id="CHEBI:15378"/>
        <dbReference type="ChEBI" id="CHEBI:33019"/>
        <dbReference type="ChEBI" id="CHEBI:37565"/>
        <dbReference type="ChEBI" id="CHEBI:167616"/>
        <dbReference type="ChEBI" id="CHEBI:167617"/>
        <dbReference type="EC" id="2.7.7.50"/>
    </reaction>
    <physiologicalReaction direction="left-to-right" evidence="1">
        <dbReference type="Rhea" id="RHEA:67013"/>
    </physiologicalReaction>
</comment>
<dbReference type="Gene3D" id="1.20.1280.50">
    <property type="match status" value="1"/>
</dbReference>
<protein>
    <recommendedName>
        <fullName evidence="3">F-box domain-containing protein</fullName>
    </recommendedName>
</protein>
<dbReference type="GO" id="GO:0006370">
    <property type="term" value="P:7-methylguanosine mRNA capping"/>
    <property type="evidence" value="ECO:0007669"/>
    <property type="project" value="UniProtKB-KW"/>
</dbReference>
<name>A0A6H0Y0M4_9PEZI</name>
<dbReference type="GO" id="GO:0005524">
    <property type="term" value="F:ATP binding"/>
    <property type="evidence" value="ECO:0007669"/>
    <property type="project" value="InterPro"/>
</dbReference>
<dbReference type="CDD" id="cd07895">
    <property type="entry name" value="Adenylation_mRNA_capping"/>
    <property type="match status" value="1"/>
</dbReference>
<keyword evidence="5" id="KW-1185">Reference proteome</keyword>
<evidence type="ECO:0000313" key="4">
    <source>
        <dbReference type="EMBL" id="QIX00419.1"/>
    </source>
</evidence>
<dbReference type="EMBL" id="CP051142">
    <property type="protein sequence ID" value="QIX00419.1"/>
    <property type="molecule type" value="Genomic_DNA"/>
</dbReference>
<dbReference type="Pfam" id="PF01331">
    <property type="entry name" value="mRNA_cap_enzyme"/>
    <property type="match status" value="1"/>
</dbReference>
<dbReference type="InterPro" id="IPR045464">
    <property type="entry name" value="Hrt3/FBXO9_C"/>
</dbReference>
<dbReference type="Pfam" id="PF12937">
    <property type="entry name" value="F-box-like"/>
    <property type="match status" value="1"/>
</dbReference>
<dbReference type="Gene3D" id="2.40.50.140">
    <property type="entry name" value="Nucleic acid-binding proteins"/>
    <property type="match status" value="1"/>
</dbReference>
<dbReference type="InterPro" id="IPR051029">
    <property type="entry name" value="mRNA_Capping_Enz/RNA_Phosphat"/>
</dbReference>
<dbReference type="GO" id="GO:0005525">
    <property type="term" value="F:GTP binding"/>
    <property type="evidence" value="ECO:0007669"/>
    <property type="project" value="UniProtKB-KW"/>
</dbReference>
<dbReference type="OrthoDB" id="2117972at2759"/>
<dbReference type="InterPro" id="IPR001339">
    <property type="entry name" value="mRNA_cap_enzyme_adenylation"/>
</dbReference>
<evidence type="ECO:0000313" key="5">
    <source>
        <dbReference type="Proteomes" id="UP000503462"/>
    </source>
</evidence>
<dbReference type="SUPFAM" id="SSF50249">
    <property type="entry name" value="Nucleic acid-binding proteins"/>
    <property type="match status" value="1"/>
</dbReference>
<reference evidence="4 5" key="1">
    <citation type="journal article" date="2016" name="Sci. Rep.">
        <title>Peltaster fructicola genome reveals evolution from an invasive phytopathogen to an ectophytic parasite.</title>
        <authorList>
            <person name="Xu C."/>
            <person name="Chen H."/>
            <person name="Gleason M.L."/>
            <person name="Xu J.R."/>
            <person name="Liu H."/>
            <person name="Zhang R."/>
            <person name="Sun G."/>
        </authorList>
    </citation>
    <scope>NUCLEOTIDE SEQUENCE [LARGE SCALE GENOMIC DNA]</scope>
    <source>
        <strain evidence="4 5">LNHT1506</strain>
    </source>
</reference>
<feature type="region of interest" description="Disordered" evidence="2">
    <location>
        <begin position="352"/>
        <end position="446"/>
    </location>
</feature>
<sequence length="899" mass="103160">MGSSVDLNAIGTRLDDHDARVHRDTIADLLSRPRTTFPGAQPVSFARKHLSELERQDYYMCEKTDGIRCLLYLHHFIVQGQEPIEAQFLIDRKNDYYHIPAQSLHLPLENELGGSHTGTLLDGELVVEHYQDGRGDVLIYMIFDCLCLDGADLTKRQYDIRLGKVQKFVYQPWKTFAERYQDDAAAQPFQLRLKKMEMSYGSEMMFKDIIPHLRHGNDGLIFTCKSTPYVTVEDAEGQYEDWDAVPEMELLVNMGGSEELFAELHVTEQEWEGFKSLNQQIDHRIIECWRDASTGQWRPKIEHHDGTPRFRDDKREANHISTVKSVLESIEDAVSEADLVAQAGKIKEAWKHRANAARERHAQEQRKYKEAEQQRQRRAAEQQRAQQAGQDDGPGYKSELDRFREQWRQEVARNRRPEPRITTTTTRKQPISQQQREGLAGPSQPRKVVDYSEEIEPKSYHDLPDKEAHLRLVNAGQDHDRDLFKEPVTALEHYERAVEKETQGQLGDSLKHYRQAFKLDDAVDQAYKKKHFPVKARPTGGNAAASMPAKAEALPQTLQDLLQQFASLHIEPPPPATDASPVQRSLLGELPEEILAQLLMDLAVVDVASFARTSQVCKRLAYLVMTEDSIWRSVALESPNSFRSMLYRYVCDIDGKSLHSADLERYMIDNDDDEYDERKSFAESLTPAYQTGLDQLTLSLLKTTYANSWRQMFRTRPRLRFNGCYISTVNYTRSGASNTNTLSWGVPVHVVTYFRYLRFFRDGTIISLLTTHEPVDVVHHLTKDNLHEHHGNVLPSAVMKDALRGRWRLTGPNSGLLDPVTGMAEAEGDVLIETHGATPKYTYVGRLAMSHAGKSTRNNKLAWKSFRSYNRLTDDWAEFTLKNDKAYYWSRVKSFSGQE</sequence>
<dbReference type="Gene3D" id="3.30.470.30">
    <property type="entry name" value="DNA ligase/mRNA capping enzyme"/>
    <property type="match status" value="1"/>
</dbReference>
<feature type="compositionally biased region" description="Basic and acidic residues" evidence="2">
    <location>
        <begin position="352"/>
        <end position="381"/>
    </location>
</feature>
<feature type="compositionally biased region" description="Basic and acidic residues" evidence="2">
    <location>
        <begin position="398"/>
        <end position="419"/>
    </location>
</feature>
<dbReference type="GO" id="GO:0005634">
    <property type="term" value="C:nucleus"/>
    <property type="evidence" value="ECO:0007669"/>
    <property type="project" value="UniProtKB-SubCell"/>
</dbReference>
<dbReference type="InterPro" id="IPR036047">
    <property type="entry name" value="F-box-like_dom_sf"/>
</dbReference>
<dbReference type="Proteomes" id="UP000503462">
    <property type="component" value="Chromosome 4"/>
</dbReference>
<evidence type="ECO:0000256" key="2">
    <source>
        <dbReference type="SAM" id="MobiDB-lite"/>
    </source>
</evidence>
<dbReference type="InterPro" id="IPR012340">
    <property type="entry name" value="NA-bd_OB-fold"/>
</dbReference>
<feature type="domain" description="F-box" evidence="3">
    <location>
        <begin position="584"/>
        <end position="634"/>
    </location>
</feature>
<dbReference type="AlphaFoldDB" id="A0A6H0Y0M4"/>
<dbReference type="GO" id="GO:0004484">
    <property type="term" value="F:mRNA guanylyltransferase activity"/>
    <property type="evidence" value="ECO:0007669"/>
    <property type="project" value="UniProtKB-EC"/>
</dbReference>
<dbReference type="InterPro" id="IPR001810">
    <property type="entry name" value="F-box_dom"/>
</dbReference>
<gene>
    <name evidence="4" type="ORF">AMS68_005936</name>
</gene>
<evidence type="ECO:0000259" key="3">
    <source>
        <dbReference type="PROSITE" id="PS50181"/>
    </source>
</evidence>
<proteinExistence type="predicted"/>
<evidence type="ECO:0000256" key="1">
    <source>
        <dbReference type="ARBA" id="ARBA00044624"/>
    </source>
</evidence>
<dbReference type="Pfam" id="PF19270">
    <property type="entry name" value="FBO_C"/>
    <property type="match status" value="1"/>
</dbReference>
<dbReference type="PANTHER" id="PTHR10367">
    <property type="entry name" value="MRNA-CAPPING ENZYME"/>
    <property type="match status" value="1"/>
</dbReference>
<organism evidence="4 5">
    <name type="scientific">Peltaster fructicola</name>
    <dbReference type="NCBI Taxonomy" id="286661"/>
    <lineage>
        <taxon>Eukaryota</taxon>
        <taxon>Fungi</taxon>
        <taxon>Dikarya</taxon>
        <taxon>Ascomycota</taxon>
        <taxon>Pezizomycotina</taxon>
        <taxon>Dothideomycetes</taxon>
        <taxon>Dothideomycetes incertae sedis</taxon>
        <taxon>Peltaster</taxon>
    </lineage>
</organism>
<dbReference type="PROSITE" id="PS50181">
    <property type="entry name" value="FBOX"/>
    <property type="match status" value="1"/>
</dbReference>